<sequence>MILGEVFERNAAHYGQSPAIYYEDRVITHAEFLNRAYRLGNALQNLGARKQDRVLILAQNCPEFLELNCACSLTGLISVGLNYRLAASEQLHIINDCLPAIWIFEEQYSERVAEICEKLSSVPQLICIGRKNAKDGCDYDELLARSSGDKPALRAIEQDIVFLVYTSGTTGHPKGVMQTHAAQIEQAKITSNACAATPIDRVLMVMPFYHAGAPNIYLGYAWAGASIVLLRAFDVKVIFANFARHRVTAALLAPVMIQMLLDAPEEIRNGPNYLSLIVYSSAPMPVPLLKRAIAQFGSIFAQAYGMTECLVGSFMYKHQHRLDGAPDEVKRLASAGQPYFGCNIVVRRSNGSACEVGEVGEVTINSPATMHGYWNNTQATLSAIRDGWYFTGDLGYFDNEHYLFVVDRKKDMIISGGENIYSREVEEALLTHPSVFETAVIGIPDEKWGESVMAFVVCRNGEPEASELIEHCQMHIASYKKPRVVKFVEALPRVASTNKVDKKRLRAPYWNLDQQAGV</sequence>
<name>A0A4R3LYC0_9BURK</name>
<dbReference type="AlphaFoldDB" id="A0A4R3LYC0"/>
<evidence type="ECO:0000313" key="6">
    <source>
        <dbReference type="Proteomes" id="UP000295525"/>
    </source>
</evidence>
<dbReference type="InterPro" id="IPR045851">
    <property type="entry name" value="AMP-bd_C_sf"/>
</dbReference>
<dbReference type="GO" id="GO:0031956">
    <property type="term" value="F:medium-chain fatty acid-CoA ligase activity"/>
    <property type="evidence" value="ECO:0007669"/>
    <property type="project" value="TreeGrafter"/>
</dbReference>
<accession>A0A4R3LYC0</accession>
<reference evidence="5 6" key="1">
    <citation type="submission" date="2019-03" db="EMBL/GenBank/DDBJ databases">
        <title>Genomic Encyclopedia of Type Strains, Phase IV (KMG-IV): sequencing the most valuable type-strain genomes for metagenomic binning, comparative biology and taxonomic classification.</title>
        <authorList>
            <person name="Goeker M."/>
        </authorList>
    </citation>
    <scope>NUCLEOTIDE SEQUENCE [LARGE SCALE GENOMIC DNA]</scope>
    <source>
        <strain evidence="5 6">DSM 24591</strain>
    </source>
</reference>
<organism evidence="5 6">
    <name type="scientific">Paralcaligenes ureilyticus</name>
    <dbReference type="NCBI Taxonomy" id="627131"/>
    <lineage>
        <taxon>Bacteria</taxon>
        <taxon>Pseudomonadati</taxon>
        <taxon>Pseudomonadota</taxon>
        <taxon>Betaproteobacteria</taxon>
        <taxon>Burkholderiales</taxon>
        <taxon>Alcaligenaceae</taxon>
        <taxon>Paralcaligenes</taxon>
    </lineage>
</organism>
<dbReference type="Gene3D" id="3.30.300.30">
    <property type="match status" value="1"/>
</dbReference>
<evidence type="ECO:0000256" key="1">
    <source>
        <dbReference type="ARBA" id="ARBA00006432"/>
    </source>
</evidence>
<comment type="similarity">
    <text evidence="1">Belongs to the ATP-dependent AMP-binding enzyme family.</text>
</comment>
<dbReference type="Pfam" id="PF00501">
    <property type="entry name" value="AMP-binding"/>
    <property type="match status" value="1"/>
</dbReference>
<keyword evidence="6" id="KW-1185">Reference proteome</keyword>
<dbReference type="RefSeq" id="WP_132583586.1">
    <property type="nucleotide sequence ID" value="NZ_SMAJ01000011.1"/>
</dbReference>
<dbReference type="PROSITE" id="PS00455">
    <property type="entry name" value="AMP_BINDING"/>
    <property type="match status" value="1"/>
</dbReference>
<dbReference type="FunFam" id="3.30.300.30:FF:000008">
    <property type="entry name" value="2,3-dihydroxybenzoate-AMP ligase"/>
    <property type="match status" value="1"/>
</dbReference>
<feature type="domain" description="AMP-dependent synthetase/ligase" evidence="3">
    <location>
        <begin position="7"/>
        <end position="374"/>
    </location>
</feature>
<dbReference type="InterPro" id="IPR000873">
    <property type="entry name" value="AMP-dep_synth/lig_dom"/>
</dbReference>
<proteinExistence type="inferred from homology"/>
<dbReference type="EMBL" id="SMAJ01000011">
    <property type="protein sequence ID" value="TCT04829.1"/>
    <property type="molecule type" value="Genomic_DNA"/>
</dbReference>
<dbReference type="Pfam" id="PF13193">
    <property type="entry name" value="AMP-binding_C"/>
    <property type="match status" value="1"/>
</dbReference>
<dbReference type="GO" id="GO:0006631">
    <property type="term" value="P:fatty acid metabolic process"/>
    <property type="evidence" value="ECO:0007669"/>
    <property type="project" value="TreeGrafter"/>
</dbReference>
<dbReference type="PANTHER" id="PTHR43201:SF5">
    <property type="entry name" value="MEDIUM-CHAIN ACYL-COA LIGASE ACSF2, MITOCHONDRIAL"/>
    <property type="match status" value="1"/>
</dbReference>
<dbReference type="OrthoDB" id="9766486at2"/>
<evidence type="ECO:0000259" key="3">
    <source>
        <dbReference type="Pfam" id="PF00501"/>
    </source>
</evidence>
<evidence type="ECO:0000259" key="4">
    <source>
        <dbReference type="Pfam" id="PF13193"/>
    </source>
</evidence>
<evidence type="ECO:0000256" key="2">
    <source>
        <dbReference type="ARBA" id="ARBA00022598"/>
    </source>
</evidence>
<dbReference type="PANTHER" id="PTHR43201">
    <property type="entry name" value="ACYL-COA SYNTHETASE"/>
    <property type="match status" value="1"/>
</dbReference>
<evidence type="ECO:0000313" key="5">
    <source>
        <dbReference type="EMBL" id="TCT04829.1"/>
    </source>
</evidence>
<dbReference type="InterPro" id="IPR042099">
    <property type="entry name" value="ANL_N_sf"/>
</dbReference>
<protein>
    <submittedName>
        <fullName evidence="5">Acyl-CoA synthetase (AMP-forming)/AMP-acid ligase II</fullName>
    </submittedName>
</protein>
<comment type="caution">
    <text evidence="5">The sequence shown here is derived from an EMBL/GenBank/DDBJ whole genome shotgun (WGS) entry which is preliminary data.</text>
</comment>
<dbReference type="InterPro" id="IPR025110">
    <property type="entry name" value="AMP-bd_C"/>
</dbReference>
<dbReference type="Proteomes" id="UP000295525">
    <property type="component" value="Unassembled WGS sequence"/>
</dbReference>
<feature type="domain" description="AMP-binding enzyme C-terminal" evidence="4">
    <location>
        <begin position="424"/>
        <end position="496"/>
    </location>
</feature>
<gene>
    <name evidence="5" type="ORF">EDC26_11145</name>
</gene>
<dbReference type="InterPro" id="IPR020845">
    <property type="entry name" value="AMP-binding_CS"/>
</dbReference>
<dbReference type="SUPFAM" id="SSF56801">
    <property type="entry name" value="Acetyl-CoA synthetase-like"/>
    <property type="match status" value="1"/>
</dbReference>
<dbReference type="Gene3D" id="3.40.50.12780">
    <property type="entry name" value="N-terminal domain of ligase-like"/>
    <property type="match status" value="1"/>
</dbReference>
<keyword evidence="2 5" id="KW-0436">Ligase</keyword>